<evidence type="ECO:0000313" key="1">
    <source>
        <dbReference type="EMBL" id="KLO18507.1"/>
    </source>
</evidence>
<dbReference type="InParanoid" id="A0A0H2S3F7"/>
<evidence type="ECO:0008006" key="3">
    <source>
        <dbReference type="Google" id="ProtNLM"/>
    </source>
</evidence>
<evidence type="ECO:0000313" key="2">
    <source>
        <dbReference type="Proteomes" id="UP000053477"/>
    </source>
</evidence>
<gene>
    <name evidence="1" type="ORF">SCHPADRAFT_886210</name>
</gene>
<sequence>MFGIPLRPYVDNDLLYVTLWSVYGLPVDFGIAPDVVAFEPDTSSIETLLTDPRRGMMAQRIRTTGDDFDRDTLRIFHKYVFVDVDNLTGAPLAWQRAQARFSGDRIARAKRVQIKGSKCTAEDGIQIANLINKSTNLSQLHVNLRCATEEALPFGAPTLAEALERLLSSGSLDALRWSSNFLDIAPFFRNCSLRRLIWDTPRNYTPSPLGVAFPLLRSLDLTLSDNALHMPSNVLQWMLGATIDDLQTLVARSPNFFPSLEDFLHKHSQSLLRLRIVHHDLHMQAPCGPLHFLTRLRVCSLNVSTAVSLLQDGLPSVEELHIEGINRATIDLRAFRQRALRALQSLVDLLVDPRLFPCLSTLKLKGFSNDMFVDTEWYPIEEVRFAYCFNRLMDVRKRKRGEVRRSRKKMSFLTDDDVPLSPRGTLKRLTWGSFSYGYPVAGII</sequence>
<organism evidence="1 2">
    <name type="scientific">Schizopora paradoxa</name>
    <dbReference type="NCBI Taxonomy" id="27342"/>
    <lineage>
        <taxon>Eukaryota</taxon>
        <taxon>Fungi</taxon>
        <taxon>Dikarya</taxon>
        <taxon>Basidiomycota</taxon>
        <taxon>Agaricomycotina</taxon>
        <taxon>Agaricomycetes</taxon>
        <taxon>Hymenochaetales</taxon>
        <taxon>Schizoporaceae</taxon>
        <taxon>Schizopora</taxon>
    </lineage>
</organism>
<reference evidence="1 2" key="1">
    <citation type="submission" date="2015-04" db="EMBL/GenBank/DDBJ databases">
        <title>Complete genome sequence of Schizopora paradoxa KUC8140, a cosmopolitan wood degrader in East Asia.</title>
        <authorList>
            <consortium name="DOE Joint Genome Institute"/>
            <person name="Min B."/>
            <person name="Park H."/>
            <person name="Jang Y."/>
            <person name="Kim J.-J."/>
            <person name="Kim K.H."/>
            <person name="Pangilinan J."/>
            <person name="Lipzen A."/>
            <person name="Riley R."/>
            <person name="Grigoriev I.V."/>
            <person name="Spatafora J.W."/>
            <person name="Choi I.-G."/>
        </authorList>
    </citation>
    <scope>NUCLEOTIDE SEQUENCE [LARGE SCALE GENOMIC DNA]</scope>
    <source>
        <strain evidence="1 2">KUC8140</strain>
    </source>
</reference>
<proteinExistence type="predicted"/>
<accession>A0A0H2S3F7</accession>
<protein>
    <recommendedName>
        <fullName evidence="3">RNI-like protein</fullName>
    </recommendedName>
</protein>
<dbReference type="Proteomes" id="UP000053477">
    <property type="component" value="Unassembled WGS sequence"/>
</dbReference>
<keyword evidence="2" id="KW-1185">Reference proteome</keyword>
<dbReference type="AlphaFoldDB" id="A0A0H2S3F7"/>
<name>A0A0H2S3F7_9AGAM</name>
<dbReference type="EMBL" id="KQ085894">
    <property type="protein sequence ID" value="KLO18507.1"/>
    <property type="molecule type" value="Genomic_DNA"/>
</dbReference>